<dbReference type="PANTHER" id="PTHR24198">
    <property type="entry name" value="ANKYRIN REPEAT AND PROTEIN KINASE DOMAIN-CONTAINING PROTEIN"/>
    <property type="match status" value="1"/>
</dbReference>
<dbReference type="PANTHER" id="PTHR24198:SF165">
    <property type="entry name" value="ANKYRIN REPEAT-CONTAINING PROTEIN-RELATED"/>
    <property type="match status" value="1"/>
</dbReference>
<keyword evidence="2" id="KW-0040">ANK repeat</keyword>
<dbReference type="Pfam" id="PF12796">
    <property type="entry name" value="Ank_2"/>
    <property type="match status" value="2"/>
</dbReference>
<organism evidence="3 5">
    <name type="scientific">Anaeromyces robustus</name>
    <dbReference type="NCBI Taxonomy" id="1754192"/>
    <lineage>
        <taxon>Eukaryota</taxon>
        <taxon>Fungi</taxon>
        <taxon>Fungi incertae sedis</taxon>
        <taxon>Chytridiomycota</taxon>
        <taxon>Chytridiomycota incertae sedis</taxon>
        <taxon>Neocallimastigomycetes</taxon>
        <taxon>Neocallimastigales</taxon>
        <taxon>Neocallimastigaceae</taxon>
        <taxon>Anaeromyces</taxon>
    </lineage>
</organism>
<keyword evidence="5" id="KW-1185">Reference proteome</keyword>
<gene>
    <name evidence="4" type="ORF">BCR32DRAFT_327769</name>
    <name evidence="3" type="ORF">BCR32DRAFT_331056</name>
</gene>
<dbReference type="STRING" id="1754192.A0A1Y1UL26"/>
<evidence type="ECO:0000313" key="5">
    <source>
        <dbReference type="Proteomes" id="UP000193944"/>
    </source>
</evidence>
<dbReference type="Gene3D" id="1.25.40.20">
    <property type="entry name" value="Ankyrin repeat-containing domain"/>
    <property type="match status" value="2"/>
</dbReference>
<evidence type="ECO:0000313" key="4">
    <source>
        <dbReference type="EMBL" id="ORX80232.1"/>
    </source>
</evidence>
<dbReference type="SUPFAM" id="SSF48403">
    <property type="entry name" value="Ankyrin repeat"/>
    <property type="match status" value="2"/>
</dbReference>
<sequence length="615" mass="72916">MEYEKFEEKIVSYILKDKKKCIDFISDNQKFVNNYLKYSEKPIYIQRLVNKINDTIVEKNLKKFKLVEKVLRHELFSDVLSEFRKSDVLIRAIKNEKTDAVKWLLTMDMDYYTQDENGVTALMQAVNNSSFLFVVKEILNETEDIVNIADNNGNTALFYSKDEKSFSLLCEKNPDFDHVNKDGDTLLIKCCKRKSCPNFTKIINRINDFDHVNERGKTAAMYLVEHGNYKELQSLGKLKVNLNYKNKNNETTVTILINKFKEIYNSKYFSIMKNYVYTMFILLTYDCDFNVTIDKEGNTPIMYFIMIGDYFATTLLLEKFKNLDLSIKNEHGINASYLYFSIDYRETILKEKIFNHKTFDCDFVDNDGNTMIMHFLVREKVKDELESVFKRKKVKTNEVNNKNENALMIATKLGLLPKCEYLFKTNNVNQQDYLGNTALYYAIKLKDKQSINLLTYYKADPTIKNYQGVSAFDLANELKEDFIFEVLKNPISPENMKEIIKKDEKPTIFGKKKTKEEKLDKRLENYVMNYQINNYKEEYQYLIKNKRRSYSFINVDKMFLIPCFIETYVYLYMTNAPNSLREERIYERNYPLEDVLLINEGAYEIKMYYEMTTTI</sequence>
<proteinExistence type="predicted"/>
<evidence type="ECO:0000256" key="1">
    <source>
        <dbReference type="ARBA" id="ARBA00022737"/>
    </source>
</evidence>
<dbReference type="InterPro" id="IPR002110">
    <property type="entry name" value="Ankyrin_rpt"/>
</dbReference>
<dbReference type="Proteomes" id="UP000193944">
    <property type="component" value="Unassembled WGS sequence"/>
</dbReference>
<name>A0A1Y1UL26_9FUNG</name>
<evidence type="ECO:0000313" key="3">
    <source>
        <dbReference type="EMBL" id="ORX38763.1"/>
    </source>
</evidence>
<dbReference type="EMBL" id="MCFG01000902">
    <property type="protein sequence ID" value="ORX38763.1"/>
    <property type="molecule type" value="Genomic_DNA"/>
</dbReference>
<dbReference type="OrthoDB" id="9995210at2759"/>
<dbReference type="SMART" id="SM00248">
    <property type="entry name" value="ANK"/>
    <property type="match status" value="6"/>
</dbReference>
<dbReference type="InterPro" id="IPR036770">
    <property type="entry name" value="Ankyrin_rpt-contain_sf"/>
</dbReference>
<protein>
    <submittedName>
        <fullName evidence="3">Ankyrin</fullName>
    </submittedName>
</protein>
<reference evidence="3 5" key="2">
    <citation type="submission" date="2016-08" db="EMBL/GenBank/DDBJ databases">
        <title>Pervasive Adenine N6-methylation of Active Genes in Fungi.</title>
        <authorList>
            <consortium name="DOE Joint Genome Institute"/>
            <person name="Mondo S.J."/>
            <person name="Dannebaum R.O."/>
            <person name="Kuo R.C."/>
            <person name="Labutti K."/>
            <person name="Haridas S."/>
            <person name="Kuo A."/>
            <person name="Salamov A."/>
            <person name="Ahrendt S.R."/>
            <person name="Lipzen A."/>
            <person name="Sullivan W."/>
            <person name="Andreopoulos W.B."/>
            <person name="Clum A."/>
            <person name="Lindquist E."/>
            <person name="Daum C."/>
            <person name="Ramamoorthy G.K."/>
            <person name="Gryganskyi A."/>
            <person name="Culley D."/>
            <person name="Magnuson J.K."/>
            <person name="James T.Y."/>
            <person name="O'Malley M.A."/>
            <person name="Stajich J.E."/>
            <person name="Spatafora J.W."/>
            <person name="Visel A."/>
            <person name="Grigoriev I.V."/>
        </authorList>
    </citation>
    <scope>NUCLEOTIDE SEQUENCE [LARGE SCALE GENOMIC DNA]</scope>
    <source>
        <strain evidence="3 5">S4</strain>
    </source>
</reference>
<dbReference type="EMBL" id="MCFG01000151">
    <property type="protein sequence ID" value="ORX80232.1"/>
    <property type="molecule type" value="Genomic_DNA"/>
</dbReference>
<comment type="caution">
    <text evidence="3">The sequence shown here is derived from an EMBL/GenBank/DDBJ whole genome shotgun (WGS) entry which is preliminary data.</text>
</comment>
<keyword evidence="1" id="KW-0677">Repeat</keyword>
<dbReference type="AlphaFoldDB" id="A0A1Y1UL26"/>
<reference evidence="3 5" key="1">
    <citation type="submission" date="2016-08" db="EMBL/GenBank/DDBJ databases">
        <title>A Parts List for Fungal Cellulosomes Revealed by Comparative Genomics.</title>
        <authorList>
            <consortium name="DOE Joint Genome Institute"/>
            <person name="Haitjema C.H."/>
            <person name="Gilmore S.P."/>
            <person name="Henske J.K."/>
            <person name="Solomon K.V."/>
            <person name="De Groot R."/>
            <person name="Kuo A."/>
            <person name="Mondo S.J."/>
            <person name="Salamov A.A."/>
            <person name="Labutti K."/>
            <person name="Zhao Z."/>
            <person name="Chiniquy J."/>
            <person name="Barry K."/>
            <person name="Brewer H.M."/>
            <person name="Purvine S.O."/>
            <person name="Wright A.T."/>
            <person name="Boxma B."/>
            <person name="Van Alen T."/>
            <person name="Hackstein J.H."/>
            <person name="Baker S.E."/>
            <person name="Grigoriev I.V."/>
            <person name="O'Malley M.A."/>
        </authorList>
    </citation>
    <scope>NUCLEOTIDE SEQUENCE [LARGE SCALE GENOMIC DNA]</scope>
    <source>
        <strain evidence="3 5">S4</strain>
    </source>
</reference>
<accession>A0A1Y1UL26</accession>
<evidence type="ECO:0000256" key="2">
    <source>
        <dbReference type="ARBA" id="ARBA00023043"/>
    </source>
</evidence>